<dbReference type="InterPro" id="IPR003615">
    <property type="entry name" value="HNH_nuc"/>
</dbReference>
<dbReference type="Proteomes" id="UP000523007">
    <property type="component" value="Unassembled WGS sequence"/>
</dbReference>
<feature type="domain" description="HNH nuclease" evidence="2">
    <location>
        <begin position="45"/>
        <end position="89"/>
    </location>
</feature>
<feature type="compositionally biased region" description="Basic and acidic residues" evidence="1">
    <location>
        <begin position="146"/>
        <end position="155"/>
    </location>
</feature>
<name>A0A7W7W792_9ACTN</name>
<comment type="caution">
    <text evidence="3">The sequence shown here is derived from an EMBL/GenBank/DDBJ whole genome shotgun (WGS) entry which is preliminary data.</text>
</comment>
<reference evidence="3 4" key="1">
    <citation type="submission" date="2020-08" db="EMBL/GenBank/DDBJ databases">
        <title>Sequencing the genomes of 1000 actinobacteria strains.</title>
        <authorList>
            <person name="Klenk H.-P."/>
        </authorList>
    </citation>
    <scope>NUCLEOTIDE SEQUENCE [LARGE SCALE GENOMIC DNA]</scope>
    <source>
        <strain evidence="3 4">DSM 102030</strain>
    </source>
</reference>
<evidence type="ECO:0000313" key="4">
    <source>
        <dbReference type="Proteomes" id="UP000523007"/>
    </source>
</evidence>
<dbReference type="AlphaFoldDB" id="A0A7W7W792"/>
<dbReference type="EMBL" id="JACHJT010000003">
    <property type="protein sequence ID" value="MBB4935685.1"/>
    <property type="molecule type" value="Genomic_DNA"/>
</dbReference>
<proteinExistence type="predicted"/>
<feature type="region of interest" description="Disordered" evidence="1">
    <location>
        <begin position="130"/>
        <end position="160"/>
    </location>
</feature>
<dbReference type="SUPFAM" id="SSF54060">
    <property type="entry name" value="His-Me finger endonucleases"/>
    <property type="match status" value="1"/>
</dbReference>
<evidence type="ECO:0000256" key="1">
    <source>
        <dbReference type="SAM" id="MobiDB-lite"/>
    </source>
</evidence>
<keyword evidence="4" id="KW-1185">Reference proteome</keyword>
<sequence length="185" mass="21180">MAGHPKPVLPRLMSRISVQDDCWEWTGAKNNSGYGQLRVNDRAAYTHRLAYEMFVGSIPEGLVIDHLCRNPACCNPDHLEPVTSGENTRRGEPARRTHCPAGHVYDEQNTGRYANGRRYCRSCHRARQSARKKAQREARGPLPPKAECKNGHPFDEANTYTDRHGYRHCRACKREHMRRSTRKAT</sequence>
<accession>A0A7W7W792</accession>
<dbReference type="Pfam" id="PF13392">
    <property type="entry name" value="HNH_3"/>
    <property type="match status" value="1"/>
</dbReference>
<evidence type="ECO:0000313" key="3">
    <source>
        <dbReference type="EMBL" id="MBB4935685.1"/>
    </source>
</evidence>
<dbReference type="InterPro" id="IPR044925">
    <property type="entry name" value="His-Me_finger_sf"/>
</dbReference>
<evidence type="ECO:0000259" key="2">
    <source>
        <dbReference type="Pfam" id="PF13392"/>
    </source>
</evidence>
<gene>
    <name evidence="3" type="ORF">F4561_006594</name>
</gene>
<protein>
    <recommendedName>
        <fullName evidence="2">HNH nuclease domain-containing protein</fullName>
    </recommendedName>
</protein>
<dbReference type="Gene3D" id="3.90.75.20">
    <property type="match status" value="1"/>
</dbReference>
<organism evidence="3 4">
    <name type="scientific">Lipingzhangella halophila</name>
    <dbReference type="NCBI Taxonomy" id="1783352"/>
    <lineage>
        <taxon>Bacteria</taxon>
        <taxon>Bacillati</taxon>
        <taxon>Actinomycetota</taxon>
        <taxon>Actinomycetes</taxon>
        <taxon>Streptosporangiales</taxon>
        <taxon>Nocardiopsidaceae</taxon>
        <taxon>Lipingzhangella</taxon>
    </lineage>
</organism>
<dbReference type="RefSeq" id="WP_184585454.1">
    <property type="nucleotide sequence ID" value="NZ_JACHJT010000003.1"/>
</dbReference>